<comment type="caution">
    <text evidence="2">The sequence shown here is derived from an EMBL/GenBank/DDBJ whole genome shotgun (WGS) entry which is preliminary data.</text>
</comment>
<name>A0A9P5X2W2_9AGAR</name>
<keyword evidence="3" id="KW-1185">Reference proteome</keyword>
<evidence type="ECO:0000313" key="3">
    <source>
        <dbReference type="Proteomes" id="UP000807342"/>
    </source>
</evidence>
<feature type="transmembrane region" description="Helical" evidence="1">
    <location>
        <begin position="73"/>
        <end position="96"/>
    </location>
</feature>
<feature type="transmembrane region" description="Helical" evidence="1">
    <location>
        <begin position="143"/>
        <end position="164"/>
    </location>
</feature>
<keyword evidence="1" id="KW-0472">Membrane</keyword>
<accession>A0A9P5X2W2</accession>
<dbReference type="EMBL" id="MU151639">
    <property type="protein sequence ID" value="KAF9442406.1"/>
    <property type="molecule type" value="Genomic_DNA"/>
</dbReference>
<sequence>MHPSHSFLLFDSESSDGIGTEEDQLTRQSIFWRVGVFGFLEGAFLTLSSIVLARPIILNLPENISLSEAKGGFTMMTIIWHTLAIAAAKDILLFVFSAEWMAQYEHTGLLESRKTDRVSKLTTGVFGKTQHFLSRGATARYRLAVVLVGLFMSLGSVGPGAVIVNTIPVDFPIDINIANVTFPFNFNTTNNTWIIFTRANSILRLELFDNVTFGFESSDNLMIPWPSKQYNTNSGRVVYQSDVLSFNFNLWKYSIEDESIFWHVWDKIFIADAKSEAFVPMDGWPTTFFGSSWLFATYDTDSSPSNAPEIDLGGLPTTSCDEIEPKLNGSGFAVPRTITALVCDPQIEVYTAQVTLDMGTLHAVRSNNPPVGNIDSRELQQGATVSGLIPSLTYNFPDSILGISSSTFSSVTRLLFFCPEDTSKAFLDGYNGTRPDVDTLSVPNFNMFTTPAAGQANKMVLVTNNVSRSILGELGRLDSARAHATTSSLTLPSMGDIEKIYHPTHSRLWSPSG</sequence>
<dbReference type="OrthoDB" id="3010174at2759"/>
<evidence type="ECO:0000313" key="2">
    <source>
        <dbReference type="EMBL" id="KAF9442406.1"/>
    </source>
</evidence>
<evidence type="ECO:0000256" key="1">
    <source>
        <dbReference type="SAM" id="Phobius"/>
    </source>
</evidence>
<keyword evidence="1" id="KW-1133">Transmembrane helix</keyword>
<proteinExistence type="predicted"/>
<reference evidence="2" key="1">
    <citation type="submission" date="2020-11" db="EMBL/GenBank/DDBJ databases">
        <authorList>
            <consortium name="DOE Joint Genome Institute"/>
            <person name="Ahrendt S."/>
            <person name="Riley R."/>
            <person name="Andreopoulos W."/>
            <person name="Labutti K."/>
            <person name="Pangilinan J."/>
            <person name="Ruiz-Duenas F.J."/>
            <person name="Barrasa J.M."/>
            <person name="Sanchez-Garcia M."/>
            <person name="Camarero S."/>
            <person name="Miyauchi S."/>
            <person name="Serrano A."/>
            <person name="Linde D."/>
            <person name="Babiker R."/>
            <person name="Drula E."/>
            <person name="Ayuso-Fernandez I."/>
            <person name="Pacheco R."/>
            <person name="Padilla G."/>
            <person name="Ferreira P."/>
            <person name="Barriuso J."/>
            <person name="Kellner H."/>
            <person name="Castanera R."/>
            <person name="Alfaro M."/>
            <person name="Ramirez L."/>
            <person name="Pisabarro A.G."/>
            <person name="Kuo A."/>
            <person name="Tritt A."/>
            <person name="Lipzen A."/>
            <person name="He G."/>
            <person name="Yan M."/>
            <person name="Ng V."/>
            <person name="Cullen D."/>
            <person name="Martin F."/>
            <person name="Rosso M.-N."/>
            <person name="Henrissat B."/>
            <person name="Hibbett D."/>
            <person name="Martinez A.T."/>
            <person name="Grigoriev I.V."/>
        </authorList>
    </citation>
    <scope>NUCLEOTIDE SEQUENCE</scope>
    <source>
        <strain evidence="2">MF-IS2</strain>
    </source>
</reference>
<dbReference type="Proteomes" id="UP000807342">
    <property type="component" value="Unassembled WGS sequence"/>
</dbReference>
<dbReference type="AlphaFoldDB" id="A0A9P5X2W2"/>
<gene>
    <name evidence="2" type="ORF">P691DRAFT_789488</name>
</gene>
<feature type="transmembrane region" description="Helical" evidence="1">
    <location>
        <begin position="30"/>
        <end position="53"/>
    </location>
</feature>
<organism evidence="2 3">
    <name type="scientific">Macrolepiota fuliginosa MF-IS2</name>
    <dbReference type="NCBI Taxonomy" id="1400762"/>
    <lineage>
        <taxon>Eukaryota</taxon>
        <taxon>Fungi</taxon>
        <taxon>Dikarya</taxon>
        <taxon>Basidiomycota</taxon>
        <taxon>Agaricomycotina</taxon>
        <taxon>Agaricomycetes</taxon>
        <taxon>Agaricomycetidae</taxon>
        <taxon>Agaricales</taxon>
        <taxon>Agaricineae</taxon>
        <taxon>Agaricaceae</taxon>
        <taxon>Macrolepiota</taxon>
    </lineage>
</organism>
<keyword evidence="1" id="KW-0812">Transmembrane</keyword>
<protein>
    <submittedName>
        <fullName evidence="2">Uncharacterized protein</fullName>
    </submittedName>
</protein>